<name>A0ABR2NW32_9ROSI</name>
<sequence length="95" mass="10497">MVTLATALGREGTSAFRFDFAGNVESEGSFMYGNYGREAEDLRAVVQHFRNKERLITAIVGHSKGNLLMLKKSKAIADDQGFSSHMMPSVASNYY</sequence>
<evidence type="ECO:0000313" key="1">
    <source>
        <dbReference type="EMBL" id="KAK8980190.1"/>
    </source>
</evidence>
<dbReference type="PANTHER" id="PTHR42886:SF38">
    <property type="entry name" value="ALPHA_BETA-HYDROLASES SUPERFAMILY PROTEIN"/>
    <property type="match status" value="1"/>
</dbReference>
<gene>
    <name evidence="1" type="ORF">V6N11_061404</name>
</gene>
<dbReference type="InterPro" id="IPR029058">
    <property type="entry name" value="AB_hydrolase_fold"/>
</dbReference>
<dbReference type="PANTHER" id="PTHR42886">
    <property type="entry name" value="RE40534P-RELATED"/>
    <property type="match status" value="1"/>
</dbReference>
<accession>A0ABR2NW32</accession>
<dbReference type="SUPFAM" id="SSF53474">
    <property type="entry name" value="alpha/beta-Hydrolases"/>
    <property type="match status" value="1"/>
</dbReference>
<keyword evidence="2" id="KW-1185">Reference proteome</keyword>
<dbReference type="Gene3D" id="3.40.50.1820">
    <property type="entry name" value="alpha/beta hydrolase"/>
    <property type="match status" value="1"/>
</dbReference>
<reference evidence="1 2" key="1">
    <citation type="journal article" date="2024" name="G3 (Bethesda)">
        <title>Genome assembly of Hibiscus sabdariffa L. provides insights into metabolisms of medicinal natural products.</title>
        <authorList>
            <person name="Kim T."/>
        </authorList>
    </citation>
    <scope>NUCLEOTIDE SEQUENCE [LARGE SCALE GENOMIC DNA]</scope>
    <source>
        <strain evidence="1">TK-2024</strain>
        <tissue evidence="1">Old leaves</tissue>
    </source>
</reference>
<organism evidence="1 2">
    <name type="scientific">Hibiscus sabdariffa</name>
    <name type="common">roselle</name>
    <dbReference type="NCBI Taxonomy" id="183260"/>
    <lineage>
        <taxon>Eukaryota</taxon>
        <taxon>Viridiplantae</taxon>
        <taxon>Streptophyta</taxon>
        <taxon>Embryophyta</taxon>
        <taxon>Tracheophyta</taxon>
        <taxon>Spermatophyta</taxon>
        <taxon>Magnoliopsida</taxon>
        <taxon>eudicotyledons</taxon>
        <taxon>Gunneridae</taxon>
        <taxon>Pentapetalae</taxon>
        <taxon>rosids</taxon>
        <taxon>malvids</taxon>
        <taxon>Malvales</taxon>
        <taxon>Malvaceae</taxon>
        <taxon>Malvoideae</taxon>
        <taxon>Hibiscus</taxon>
    </lineage>
</organism>
<comment type="caution">
    <text evidence="1">The sequence shown here is derived from an EMBL/GenBank/DDBJ whole genome shotgun (WGS) entry which is preliminary data.</text>
</comment>
<dbReference type="Proteomes" id="UP001396334">
    <property type="component" value="Unassembled WGS sequence"/>
</dbReference>
<evidence type="ECO:0000313" key="2">
    <source>
        <dbReference type="Proteomes" id="UP001396334"/>
    </source>
</evidence>
<dbReference type="EMBL" id="JBBPBN010000097">
    <property type="protein sequence ID" value="KAK8980190.1"/>
    <property type="molecule type" value="Genomic_DNA"/>
</dbReference>
<protein>
    <submittedName>
        <fullName evidence="1">Uncharacterized protein</fullName>
    </submittedName>
</protein>
<proteinExistence type="predicted"/>